<evidence type="ECO:0000313" key="4">
    <source>
        <dbReference type="Proteomes" id="UP000215002"/>
    </source>
</evidence>
<dbReference type="PANTHER" id="PTHR43194">
    <property type="entry name" value="HYDROLASE ALPHA/BETA FOLD FAMILY"/>
    <property type="match status" value="1"/>
</dbReference>
<feature type="domain" description="AB hydrolase-1" evidence="2">
    <location>
        <begin position="49"/>
        <end position="145"/>
    </location>
</feature>
<dbReference type="KEGG" id="muc:MuYL_3866"/>
<dbReference type="Pfam" id="PF00561">
    <property type="entry name" value="Abhydrolase_1"/>
    <property type="match status" value="1"/>
</dbReference>
<keyword evidence="3" id="KW-0378">Hydrolase</keyword>
<protein>
    <submittedName>
        <fullName evidence="3">Alpha/beta hydrolase</fullName>
    </submittedName>
</protein>
<dbReference type="GO" id="GO:0016787">
    <property type="term" value="F:hydrolase activity"/>
    <property type="evidence" value="ECO:0007669"/>
    <property type="project" value="UniProtKB-KW"/>
</dbReference>
<evidence type="ECO:0000259" key="2">
    <source>
        <dbReference type="Pfam" id="PF00561"/>
    </source>
</evidence>
<evidence type="ECO:0000256" key="1">
    <source>
        <dbReference type="SAM" id="SignalP"/>
    </source>
</evidence>
<sequence length="270" mass="29744">MKKNLSAAATIFFLLLFSVQLHAQPAVEGDYFTSFDGAKIYYEVKGAGYPVVLIHGFSGTGQGWKNCAVYNDLLNAGYKVILIDQRGNGRSDKPHTDAGYENDAEAKDIMGLATSLKLSNYDVVGYSRGSIITSRLLVLDKRLHKAVMGGMGDAFTNPDWPRRVHAYKALMGDTSLHDVDDMVKYIRAQHFDELALAYQQKWQPSTSKKELAAVHKPVLIIRGTADLENGSETGLNKLIPRSGLSYVPGNHNTAIRNPEFSEAVTSFLKD</sequence>
<keyword evidence="1" id="KW-0732">Signal</keyword>
<feature type="signal peptide" evidence="1">
    <location>
        <begin position="1"/>
        <end position="23"/>
    </location>
</feature>
<dbReference type="Gene3D" id="3.40.50.1820">
    <property type="entry name" value="alpha/beta hydrolase"/>
    <property type="match status" value="1"/>
</dbReference>
<dbReference type="PANTHER" id="PTHR43194:SF2">
    <property type="entry name" value="PEROXISOMAL MEMBRANE PROTEIN LPX1"/>
    <property type="match status" value="1"/>
</dbReference>
<dbReference type="InterPro" id="IPR000073">
    <property type="entry name" value="AB_hydrolase_1"/>
</dbReference>
<dbReference type="InterPro" id="IPR029058">
    <property type="entry name" value="AB_hydrolase_fold"/>
</dbReference>
<keyword evidence="4" id="KW-1185">Reference proteome</keyword>
<dbReference type="Proteomes" id="UP000215002">
    <property type="component" value="Chromosome"/>
</dbReference>
<gene>
    <name evidence="3" type="ORF">MuYL_3866</name>
</gene>
<proteinExistence type="predicted"/>
<dbReference type="RefSeq" id="WP_094571880.1">
    <property type="nucleotide sequence ID" value="NZ_CP022743.1"/>
</dbReference>
<dbReference type="InterPro" id="IPR050228">
    <property type="entry name" value="Carboxylesterase_BioH"/>
</dbReference>
<dbReference type="AlphaFoldDB" id="A0A223P1P6"/>
<dbReference type="OrthoDB" id="2247630at2"/>
<dbReference type="EMBL" id="CP022743">
    <property type="protein sequence ID" value="ASU35751.1"/>
    <property type="molecule type" value="Genomic_DNA"/>
</dbReference>
<feature type="chain" id="PRO_5012058743" evidence="1">
    <location>
        <begin position="24"/>
        <end position="270"/>
    </location>
</feature>
<organism evidence="3 4">
    <name type="scientific">Mucilaginibacter xinganensis</name>
    <dbReference type="NCBI Taxonomy" id="1234841"/>
    <lineage>
        <taxon>Bacteria</taxon>
        <taxon>Pseudomonadati</taxon>
        <taxon>Bacteroidota</taxon>
        <taxon>Sphingobacteriia</taxon>
        <taxon>Sphingobacteriales</taxon>
        <taxon>Sphingobacteriaceae</taxon>
        <taxon>Mucilaginibacter</taxon>
    </lineage>
</organism>
<reference evidence="3 4" key="1">
    <citation type="submission" date="2017-08" db="EMBL/GenBank/DDBJ databases">
        <title>Complete genome sequence of Mucilaginibacter sp. strain BJC16-A31.</title>
        <authorList>
            <consortium name="Henan University of Science and Technology"/>
            <person name="You X."/>
        </authorList>
    </citation>
    <scope>NUCLEOTIDE SEQUENCE [LARGE SCALE GENOMIC DNA]</scope>
    <source>
        <strain evidence="3 4">BJC16-A31</strain>
    </source>
</reference>
<name>A0A223P1P6_9SPHI</name>
<dbReference type="SUPFAM" id="SSF53474">
    <property type="entry name" value="alpha/beta-Hydrolases"/>
    <property type="match status" value="1"/>
</dbReference>
<evidence type="ECO:0000313" key="3">
    <source>
        <dbReference type="EMBL" id="ASU35751.1"/>
    </source>
</evidence>
<accession>A0A223P1P6</accession>